<evidence type="ECO:0000256" key="7">
    <source>
        <dbReference type="ARBA" id="ARBA00022741"/>
    </source>
</evidence>
<evidence type="ECO:0000313" key="17">
    <source>
        <dbReference type="Proteomes" id="UP000030745"/>
    </source>
</evidence>
<keyword evidence="17" id="KW-1185">Reference proteome</keyword>
<sequence length="868" mass="98559">MNDHVILKSKQEMDKIQEITQTNWLFKQLTAQQRNDVYKVMVKVTVNENDVVIRQGDPGDRFYCVQSGDYQVTVKNETSNGVREDIVHVYRGDTHPSFGELALMHNAPRSSSVIALTKGVLWAIDCRAFRLVFMKSPTNVIVQTLKKVDVLKSLTTTQLERLATNLTEITFEDGDYIINQGTIGNTFFVIKEGACLCTVWDVAPGTTERTSREVLRLRQHQYFGERALLNDAPRAANVISVGRTKLLQIGRQAFEEILGPLQKIIDNDRAQREAKHNFQIAVSNLREHSPEASSVKNDVARGQLSFKCVAQTSEVGTLTTFETTSKVRLTVRVVSKRQTKANNKIEEVMREAAIHKSMKRPISVATVPVCMGTWTDANGLYMAFNSNMVCDIAGLMLDAETKFSEDVVRQYAAQLLIGLETLHDVGIVYRNMNPENIMLDDNGYVQLHDFRYAKQIDDLRTYTLCGTAEYTAPEMVSAQGHSFGVDIWGLGILIYEMLYGITPFACDDLENDKDVVLAVYSKISRYDRKDLVFPGTEDRSKEVTDLLFQILNQSPSCKLDGVGSGKTTYCNGMQQYLQAAGRDVAVVNMDPANEQLPYPFLRHPSDIDIMELVCLENVMDELNLGPNGGLVYCMNYIDEHFDWLAERLGRLQEKYILFDFPGQVELYTHEVSVHNILQKLQKLHYRISVVHLVDAHHCTDSSKFISVVLLSLSSMVRLELPHINVLSKMDLIQQYGNLAFSLEFYTDVLDLRYLLDRLEAQEFGELHEDDDDPYALPANDLPHAVRCKQKLREKFRRMNEVLIEVIEDFSLVSFVPLQIEDVESLQRVTQTIDKSNGYVFSDKPAGGIFKDSDLQSDRIGDMEEKYMR</sequence>
<dbReference type="PANTHER" id="PTHR24353">
    <property type="entry name" value="CYCLIC NUCLEOTIDE-DEPENDENT PROTEIN KINASE"/>
    <property type="match status" value="1"/>
</dbReference>
<dbReference type="InterPro" id="IPR014710">
    <property type="entry name" value="RmlC-like_jellyroll"/>
</dbReference>
<keyword evidence="11" id="KW-0460">Magnesium</keyword>
<keyword evidence="4" id="KW-0723">Serine/threonine-protein kinase</keyword>
<evidence type="ECO:0000256" key="2">
    <source>
        <dbReference type="ARBA" id="ARBA00005290"/>
    </source>
</evidence>
<dbReference type="Proteomes" id="UP000030745">
    <property type="component" value="Unassembled WGS sequence"/>
</dbReference>
<dbReference type="PROSITE" id="PS50042">
    <property type="entry name" value="CNMP_BINDING_3"/>
    <property type="match status" value="2"/>
</dbReference>
<feature type="domain" description="Protein kinase" evidence="14">
    <location>
        <begin position="295"/>
        <end position="577"/>
    </location>
</feature>
<dbReference type="OrthoDB" id="5839at2759"/>
<dbReference type="KEGG" id="spar:SPRG_21885"/>
<dbReference type="Gene3D" id="1.10.510.10">
    <property type="entry name" value="Transferase(Phosphotransferase) domain 1"/>
    <property type="match status" value="1"/>
</dbReference>
<dbReference type="GeneID" id="24142385"/>
<evidence type="ECO:0000256" key="6">
    <source>
        <dbReference type="ARBA" id="ARBA00022723"/>
    </source>
</evidence>
<dbReference type="Pfam" id="PF00069">
    <property type="entry name" value="Pkinase"/>
    <property type="match status" value="1"/>
</dbReference>
<dbReference type="GO" id="GO:0005525">
    <property type="term" value="F:GTP binding"/>
    <property type="evidence" value="ECO:0007669"/>
    <property type="project" value="UniProtKB-KW"/>
</dbReference>
<dbReference type="InterPro" id="IPR018490">
    <property type="entry name" value="cNMP-bd_dom_sf"/>
</dbReference>
<comment type="similarity">
    <text evidence="2">Belongs to the GPN-loop GTPase family.</text>
</comment>
<dbReference type="InterPro" id="IPR000595">
    <property type="entry name" value="cNMP-bd_dom"/>
</dbReference>
<dbReference type="PROSITE" id="PS50011">
    <property type="entry name" value="PROTEIN_KINASE_DOM"/>
    <property type="match status" value="1"/>
</dbReference>
<evidence type="ECO:0000259" key="14">
    <source>
        <dbReference type="PROSITE" id="PS50011"/>
    </source>
</evidence>
<dbReference type="GO" id="GO:0005952">
    <property type="term" value="C:cAMP-dependent protein kinase complex"/>
    <property type="evidence" value="ECO:0007669"/>
    <property type="project" value="TreeGrafter"/>
</dbReference>
<evidence type="ECO:0000313" key="16">
    <source>
        <dbReference type="EMBL" id="KDO17312.1"/>
    </source>
</evidence>
<dbReference type="CDD" id="cd00038">
    <property type="entry name" value="CAP_ED"/>
    <property type="match status" value="2"/>
</dbReference>
<keyword evidence="12" id="KW-0342">GTP-binding</keyword>
<dbReference type="CDD" id="cd17871">
    <property type="entry name" value="GPN2"/>
    <property type="match status" value="1"/>
</dbReference>
<dbReference type="GO" id="GO:0046872">
    <property type="term" value="F:metal ion binding"/>
    <property type="evidence" value="ECO:0007669"/>
    <property type="project" value="UniProtKB-KW"/>
</dbReference>
<keyword evidence="7" id="KW-0547">Nucleotide-binding</keyword>
<evidence type="ECO:0000256" key="3">
    <source>
        <dbReference type="ARBA" id="ARBA00022490"/>
    </source>
</evidence>
<keyword evidence="9" id="KW-0378">Hydrolase</keyword>
<evidence type="ECO:0000256" key="9">
    <source>
        <dbReference type="ARBA" id="ARBA00022801"/>
    </source>
</evidence>
<dbReference type="InterPro" id="IPR000719">
    <property type="entry name" value="Prot_kinase_dom"/>
</dbReference>
<gene>
    <name evidence="16" type="ORF">SPRG_21885</name>
</gene>
<dbReference type="InterPro" id="IPR030231">
    <property type="entry name" value="Gpn2"/>
</dbReference>
<dbReference type="SUPFAM" id="SSF51206">
    <property type="entry name" value="cAMP-binding domain-like"/>
    <property type="match status" value="2"/>
</dbReference>
<name>A0A067BRM5_SAPPC</name>
<dbReference type="EMBL" id="KK583703">
    <property type="protein sequence ID" value="KDO17312.1"/>
    <property type="molecule type" value="Genomic_DNA"/>
</dbReference>
<dbReference type="InterPro" id="IPR004130">
    <property type="entry name" value="Gpn"/>
</dbReference>
<dbReference type="FunFam" id="3.40.50.300:FF:000338">
    <property type="entry name" value="GPN-loop GTPase 2"/>
    <property type="match status" value="1"/>
</dbReference>
<dbReference type="STRING" id="695850.A0A067BRM5"/>
<evidence type="ECO:0000256" key="1">
    <source>
        <dbReference type="ARBA" id="ARBA00001946"/>
    </source>
</evidence>
<accession>A0A067BRM5</accession>
<evidence type="ECO:0000256" key="10">
    <source>
        <dbReference type="ARBA" id="ARBA00022840"/>
    </source>
</evidence>
<keyword evidence="5" id="KW-0808">Transferase</keyword>
<evidence type="ECO:0000256" key="11">
    <source>
        <dbReference type="ARBA" id="ARBA00022842"/>
    </source>
</evidence>
<dbReference type="PRINTS" id="PR00103">
    <property type="entry name" value="CAMPKINASE"/>
</dbReference>
<keyword evidence="10" id="KW-0067">ATP-binding</keyword>
<feature type="domain" description="Cyclic nucleotide-binding" evidence="15">
    <location>
        <begin position="150"/>
        <end position="260"/>
    </location>
</feature>
<dbReference type="PROSITE" id="PS00889">
    <property type="entry name" value="CNMP_BINDING_2"/>
    <property type="match status" value="1"/>
</dbReference>
<dbReference type="GO" id="GO:0004691">
    <property type="term" value="F:cAMP-dependent protein kinase activity"/>
    <property type="evidence" value="ECO:0007669"/>
    <property type="project" value="TreeGrafter"/>
</dbReference>
<organism evidence="16 17">
    <name type="scientific">Saprolegnia parasitica (strain CBS 223.65)</name>
    <dbReference type="NCBI Taxonomy" id="695850"/>
    <lineage>
        <taxon>Eukaryota</taxon>
        <taxon>Sar</taxon>
        <taxon>Stramenopiles</taxon>
        <taxon>Oomycota</taxon>
        <taxon>Saprolegniomycetes</taxon>
        <taxon>Saprolegniales</taxon>
        <taxon>Saprolegniaceae</taxon>
        <taxon>Saprolegnia</taxon>
    </lineage>
</organism>
<dbReference type="SMART" id="SM00100">
    <property type="entry name" value="cNMP"/>
    <property type="match status" value="2"/>
</dbReference>
<dbReference type="RefSeq" id="XP_012211979.1">
    <property type="nucleotide sequence ID" value="XM_012356589.1"/>
</dbReference>
<dbReference type="InterPro" id="IPR027417">
    <property type="entry name" value="P-loop_NTPase"/>
</dbReference>
<dbReference type="SUPFAM" id="SSF52540">
    <property type="entry name" value="P-loop containing nucleoside triphosphate hydrolases"/>
    <property type="match status" value="1"/>
</dbReference>
<dbReference type="PROSITE" id="PS00888">
    <property type="entry name" value="CNMP_BINDING_1"/>
    <property type="match status" value="1"/>
</dbReference>
<dbReference type="AlphaFoldDB" id="A0A067BRM5"/>
<dbReference type="GO" id="GO:0016787">
    <property type="term" value="F:hydrolase activity"/>
    <property type="evidence" value="ECO:0007669"/>
    <property type="project" value="UniProtKB-KW"/>
</dbReference>
<reference evidence="16 17" key="1">
    <citation type="journal article" date="2013" name="PLoS Genet.">
        <title>Distinctive expansion of potential virulence genes in the genome of the oomycete fish pathogen Saprolegnia parasitica.</title>
        <authorList>
            <person name="Jiang R.H."/>
            <person name="de Bruijn I."/>
            <person name="Haas B.J."/>
            <person name="Belmonte R."/>
            <person name="Lobach L."/>
            <person name="Christie J."/>
            <person name="van den Ackerveken G."/>
            <person name="Bottin A."/>
            <person name="Bulone V."/>
            <person name="Diaz-Moreno S.M."/>
            <person name="Dumas B."/>
            <person name="Fan L."/>
            <person name="Gaulin E."/>
            <person name="Govers F."/>
            <person name="Grenville-Briggs L.J."/>
            <person name="Horner N.R."/>
            <person name="Levin J.Z."/>
            <person name="Mammella M."/>
            <person name="Meijer H.J."/>
            <person name="Morris P."/>
            <person name="Nusbaum C."/>
            <person name="Oome S."/>
            <person name="Phillips A.J."/>
            <person name="van Rooyen D."/>
            <person name="Rzeszutek E."/>
            <person name="Saraiva M."/>
            <person name="Secombes C.J."/>
            <person name="Seidl M.F."/>
            <person name="Snel B."/>
            <person name="Stassen J.H."/>
            <person name="Sykes S."/>
            <person name="Tripathy S."/>
            <person name="van den Berg H."/>
            <person name="Vega-Arreguin J.C."/>
            <person name="Wawra S."/>
            <person name="Young S.K."/>
            <person name="Zeng Q."/>
            <person name="Dieguez-Uribeondo J."/>
            <person name="Russ C."/>
            <person name="Tyler B.M."/>
            <person name="van West P."/>
        </authorList>
    </citation>
    <scope>NUCLEOTIDE SEQUENCE [LARGE SCALE GENOMIC DNA]</scope>
    <source>
        <strain evidence="16 17">CBS 223.65</strain>
    </source>
</reference>
<keyword evidence="8 16" id="KW-0418">Kinase</keyword>
<evidence type="ECO:0000259" key="15">
    <source>
        <dbReference type="PROSITE" id="PS50042"/>
    </source>
</evidence>
<dbReference type="PANTHER" id="PTHR24353:SF37">
    <property type="entry name" value="CAMP-DEPENDENT PROTEIN KINASE CATALYTIC SUBUNIT PRKX"/>
    <property type="match status" value="1"/>
</dbReference>
<dbReference type="VEuPathDB" id="FungiDB:SPRG_21885"/>
<evidence type="ECO:0000256" key="4">
    <source>
        <dbReference type="ARBA" id="ARBA00022527"/>
    </source>
</evidence>
<protein>
    <recommendedName>
        <fullName evidence="13">cGMP-dependent protein kinase</fullName>
    </recommendedName>
</protein>
<evidence type="ECO:0000256" key="8">
    <source>
        <dbReference type="ARBA" id="ARBA00022777"/>
    </source>
</evidence>
<evidence type="ECO:0000256" key="13">
    <source>
        <dbReference type="ARBA" id="ARBA00024113"/>
    </source>
</evidence>
<dbReference type="Pfam" id="PF03029">
    <property type="entry name" value="ATP_bind_1"/>
    <property type="match status" value="1"/>
</dbReference>
<dbReference type="SUPFAM" id="SSF56112">
    <property type="entry name" value="Protein kinase-like (PK-like)"/>
    <property type="match status" value="1"/>
</dbReference>
<comment type="cofactor">
    <cofactor evidence="1">
        <name>Mg(2+)</name>
        <dbReference type="ChEBI" id="CHEBI:18420"/>
    </cofactor>
</comment>
<dbReference type="InterPro" id="IPR011009">
    <property type="entry name" value="Kinase-like_dom_sf"/>
</dbReference>
<dbReference type="Gene3D" id="2.60.120.10">
    <property type="entry name" value="Jelly Rolls"/>
    <property type="match status" value="2"/>
</dbReference>
<dbReference type="GO" id="GO:0005524">
    <property type="term" value="F:ATP binding"/>
    <property type="evidence" value="ECO:0007669"/>
    <property type="project" value="UniProtKB-KW"/>
</dbReference>
<dbReference type="Pfam" id="PF00027">
    <property type="entry name" value="cNMP_binding"/>
    <property type="match status" value="2"/>
</dbReference>
<evidence type="ECO:0000256" key="5">
    <source>
        <dbReference type="ARBA" id="ARBA00022679"/>
    </source>
</evidence>
<feature type="domain" description="Cyclic nucleotide-binding" evidence="15">
    <location>
        <begin position="25"/>
        <end position="136"/>
    </location>
</feature>
<proteinExistence type="inferred from homology"/>
<dbReference type="Gene3D" id="3.40.50.300">
    <property type="entry name" value="P-loop containing nucleotide triphosphate hydrolases"/>
    <property type="match status" value="1"/>
</dbReference>
<dbReference type="SMART" id="SM00220">
    <property type="entry name" value="S_TKc"/>
    <property type="match status" value="1"/>
</dbReference>
<dbReference type="InterPro" id="IPR018488">
    <property type="entry name" value="cNMP-bd_CS"/>
</dbReference>
<keyword evidence="3" id="KW-0963">Cytoplasm</keyword>
<evidence type="ECO:0000256" key="12">
    <source>
        <dbReference type="ARBA" id="ARBA00023134"/>
    </source>
</evidence>
<keyword evidence="6" id="KW-0479">Metal-binding</keyword>